<dbReference type="PANTHER" id="PTHR34605:SF4">
    <property type="entry name" value="DNA ADENINE METHYLTRANSFERASE"/>
    <property type="match status" value="1"/>
</dbReference>
<feature type="domain" description="Tyr recombinase" evidence="5">
    <location>
        <begin position="124"/>
        <end position="325"/>
    </location>
</feature>
<dbReference type="GO" id="GO:0006310">
    <property type="term" value="P:DNA recombination"/>
    <property type="evidence" value="ECO:0007669"/>
    <property type="project" value="UniProtKB-KW"/>
</dbReference>
<protein>
    <submittedName>
        <fullName evidence="7">Integrase</fullName>
    </submittedName>
</protein>
<dbReference type="CDD" id="cd00799">
    <property type="entry name" value="INT_Cre_C"/>
    <property type="match status" value="1"/>
</dbReference>
<dbReference type="Proteomes" id="UP000051221">
    <property type="component" value="Unassembled WGS sequence"/>
</dbReference>
<dbReference type="PANTHER" id="PTHR34605">
    <property type="entry name" value="PHAGE_INTEGRASE DOMAIN-CONTAINING PROTEIN"/>
    <property type="match status" value="1"/>
</dbReference>
<dbReference type="PROSITE" id="PS51900">
    <property type="entry name" value="CB"/>
    <property type="match status" value="1"/>
</dbReference>
<dbReference type="Gene3D" id="1.10.150.130">
    <property type="match status" value="1"/>
</dbReference>
<dbReference type="SUPFAM" id="SSF47823">
    <property type="entry name" value="lambda integrase-like, N-terminal domain"/>
    <property type="match status" value="1"/>
</dbReference>
<organism evidence="7 8">
    <name type="scientific">Vibrio furnissii</name>
    <dbReference type="NCBI Taxonomy" id="29494"/>
    <lineage>
        <taxon>Bacteria</taxon>
        <taxon>Pseudomonadati</taxon>
        <taxon>Pseudomonadota</taxon>
        <taxon>Gammaproteobacteria</taxon>
        <taxon>Vibrionales</taxon>
        <taxon>Vibrionaceae</taxon>
        <taxon>Vibrio</taxon>
    </lineage>
</organism>
<dbReference type="InterPro" id="IPR011010">
    <property type="entry name" value="DNA_brk_join_enz"/>
</dbReference>
<accession>A0A0Q2QUM6</accession>
<dbReference type="Pfam" id="PF00589">
    <property type="entry name" value="Phage_integrase"/>
    <property type="match status" value="1"/>
</dbReference>
<dbReference type="InterPro" id="IPR002104">
    <property type="entry name" value="Integrase_catalytic"/>
</dbReference>
<evidence type="ECO:0000259" key="6">
    <source>
        <dbReference type="PROSITE" id="PS51900"/>
    </source>
</evidence>
<dbReference type="AlphaFoldDB" id="A0A0Q2QUM6"/>
<keyword evidence="2 4" id="KW-0238">DNA-binding</keyword>
<evidence type="ECO:0000256" key="3">
    <source>
        <dbReference type="ARBA" id="ARBA00023172"/>
    </source>
</evidence>
<reference evidence="7 8" key="1">
    <citation type="submission" date="2015-08" db="EMBL/GenBank/DDBJ databases">
        <title>Antibacterial properties of a collection of Vibrionaceae strains.</title>
        <authorList>
            <person name="Giubergia S."/>
        </authorList>
    </citation>
    <scope>NUCLEOTIDE SEQUENCE [LARGE SCALE GENOMIC DNA]</scope>
    <source>
        <strain evidence="7 8">S0821</strain>
    </source>
</reference>
<dbReference type="InterPro" id="IPR013762">
    <property type="entry name" value="Integrase-like_cat_sf"/>
</dbReference>
<evidence type="ECO:0000256" key="2">
    <source>
        <dbReference type="ARBA" id="ARBA00023125"/>
    </source>
</evidence>
<name>A0A0Q2QUM6_VIBFU</name>
<dbReference type="GO" id="GO:0015074">
    <property type="term" value="P:DNA integration"/>
    <property type="evidence" value="ECO:0007669"/>
    <property type="project" value="UniProtKB-KW"/>
</dbReference>
<dbReference type="InterPro" id="IPR052925">
    <property type="entry name" value="Phage_Integrase-like_Recomb"/>
</dbReference>
<dbReference type="InterPro" id="IPR010998">
    <property type="entry name" value="Integrase_recombinase_N"/>
</dbReference>
<dbReference type="RefSeq" id="WP_055467175.1">
    <property type="nucleotide sequence ID" value="NZ_LKHS01000030.1"/>
</dbReference>
<dbReference type="SUPFAM" id="SSF56349">
    <property type="entry name" value="DNA breaking-rejoining enzymes"/>
    <property type="match status" value="1"/>
</dbReference>
<dbReference type="Gene3D" id="1.10.443.10">
    <property type="entry name" value="Intergrase catalytic core"/>
    <property type="match status" value="1"/>
</dbReference>
<keyword evidence="1" id="KW-0229">DNA integration</keyword>
<sequence length="343" mass="38796">MNNKSPITGTDALLRNEESSLQAYQESELLRHYLQAATSDNTRKAYQSAIRQFEKWGGRLPTDRDTVVRYLLARAELLNPRTLDLHLTAISQWHRYQGISDPVRDPLVRKTMEGIRRSHGCPKKKAKALRLDHIAQMVNYLRSLPGSNKKRRDTALVLTGFFGAFRRSELVSIQISDLVWEPEGLIIRLPRSKTDQQATGLVRALPFGEHSSCCPASAIKAWIDNADIAKGPLFRPVNRWDQVQAKRLNPGAINNLLKSLGKACQFDFVPELSSHSFRRGLSTSAARERVDFELIKKQGGWRNDAAVWEYIEEGQQFSDNASRILMDKVASLMAEANLNSNRS</sequence>
<comment type="caution">
    <text evidence="7">The sequence shown here is derived from an EMBL/GenBank/DDBJ whole genome shotgun (WGS) entry which is preliminary data.</text>
</comment>
<dbReference type="InParanoid" id="A0A0Q2QUM6"/>
<keyword evidence="8" id="KW-1185">Reference proteome</keyword>
<dbReference type="PROSITE" id="PS51898">
    <property type="entry name" value="TYR_RECOMBINASE"/>
    <property type="match status" value="1"/>
</dbReference>
<gene>
    <name evidence="7" type="ORF">AMR76_21560</name>
</gene>
<dbReference type="GO" id="GO:0003677">
    <property type="term" value="F:DNA binding"/>
    <property type="evidence" value="ECO:0007669"/>
    <property type="project" value="UniProtKB-UniRule"/>
</dbReference>
<evidence type="ECO:0000259" key="5">
    <source>
        <dbReference type="PROSITE" id="PS51898"/>
    </source>
</evidence>
<keyword evidence="3" id="KW-0233">DNA recombination</keyword>
<evidence type="ECO:0000313" key="7">
    <source>
        <dbReference type="EMBL" id="KQH83741.1"/>
    </source>
</evidence>
<dbReference type="InterPro" id="IPR044068">
    <property type="entry name" value="CB"/>
</dbReference>
<proteinExistence type="predicted"/>
<dbReference type="EMBL" id="LKHS01000030">
    <property type="protein sequence ID" value="KQH83741.1"/>
    <property type="molecule type" value="Genomic_DNA"/>
</dbReference>
<evidence type="ECO:0000256" key="1">
    <source>
        <dbReference type="ARBA" id="ARBA00022908"/>
    </source>
</evidence>
<feature type="domain" description="Core-binding (CB)" evidence="6">
    <location>
        <begin position="24"/>
        <end position="98"/>
    </location>
</feature>
<evidence type="ECO:0000313" key="8">
    <source>
        <dbReference type="Proteomes" id="UP000051221"/>
    </source>
</evidence>
<evidence type="ECO:0000256" key="4">
    <source>
        <dbReference type="PROSITE-ProRule" id="PRU01248"/>
    </source>
</evidence>